<dbReference type="KEGG" id="ptm:GSPATT00004950001"/>
<dbReference type="AlphaFoldDB" id="A0BJ60"/>
<organism evidence="3 4">
    <name type="scientific">Paramecium tetraurelia</name>
    <dbReference type="NCBI Taxonomy" id="5888"/>
    <lineage>
        <taxon>Eukaryota</taxon>
        <taxon>Sar</taxon>
        <taxon>Alveolata</taxon>
        <taxon>Ciliophora</taxon>
        <taxon>Intramacronucleata</taxon>
        <taxon>Oligohymenophorea</taxon>
        <taxon>Peniculida</taxon>
        <taxon>Parameciidae</taxon>
        <taxon>Paramecium</taxon>
    </lineage>
</organism>
<feature type="region of interest" description="Disordered" evidence="2">
    <location>
        <begin position="1"/>
        <end position="38"/>
    </location>
</feature>
<evidence type="ECO:0000256" key="2">
    <source>
        <dbReference type="SAM" id="MobiDB-lite"/>
    </source>
</evidence>
<evidence type="ECO:0000313" key="4">
    <source>
        <dbReference type="Proteomes" id="UP000000600"/>
    </source>
</evidence>
<protein>
    <submittedName>
        <fullName evidence="3">Uncharacterized protein</fullName>
    </submittedName>
</protein>
<dbReference type="HOGENOM" id="CLU_2101648_0_0_1"/>
<dbReference type="InParanoid" id="A0BJ60"/>
<gene>
    <name evidence="3" type="ORF">GSPATT00004950001</name>
</gene>
<evidence type="ECO:0000313" key="3">
    <source>
        <dbReference type="EMBL" id="CAK58577.1"/>
    </source>
</evidence>
<dbReference type="GeneID" id="5011759"/>
<feature type="compositionally biased region" description="Acidic residues" evidence="2">
    <location>
        <begin position="18"/>
        <end position="28"/>
    </location>
</feature>
<feature type="coiled-coil region" evidence="1">
    <location>
        <begin position="60"/>
        <end position="87"/>
    </location>
</feature>
<accession>A0BJ60</accession>
<keyword evidence="4" id="KW-1185">Reference proteome</keyword>
<feature type="compositionally biased region" description="Basic and acidic residues" evidence="2">
    <location>
        <begin position="1"/>
        <end position="17"/>
    </location>
</feature>
<dbReference type="RefSeq" id="XP_001425975.1">
    <property type="nucleotide sequence ID" value="XM_001425938.1"/>
</dbReference>
<name>A0BJ60_PARTE</name>
<reference evidence="3 4" key="1">
    <citation type="journal article" date="2006" name="Nature">
        <title>Global trends of whole-genome duplications revealed by the ciliate Paramecium tetraurelia.</title>
        <authorList>
            <consortium name="Genoscope"/>
            <person name="Aury J.-M."/>
            <person name="Jaillon O."/>
            <person name="Duret L."/>
            <person name="Noel B."/>
            <person name="Jubin C."/>
            <person name="Porcel B.M."/>
            <person name="Segurens B."/>
            <person name="Daubin V."/>
            <person name="Anthouard V."/>
            <person name="Aiach N."/>
            <person name="Arnaiz O."/>
            <person name="Billaut A."/>
            <person name="Beisson J."/>
            <person name="Blanc I."/>
            <person name="Bouhouche K."/>
            <person name="Camara F."/>
            <person name="Duharcourt S."/>
            <person name="Guigo R."/>
            <person name="Gogendeau D."/>
            <person name="Katinka M."/>
            <person name="Keller A.-M."/>
            <person name="Kissmehl R."/>
            <person name="Klotz C."/>
            <person name="Koll F."/>
            <person name="Le Moue A."/>
            <person name="Lepere C."/>
            <person name="Malinsky S."/>
            <person name="Nowacki M."/>
            <person name="Nowak J.K."/>
            <person name="Plattner H."/>
            <person name="Poulain J."/>
            <person name="Ruiz F."/>
            <person name="Serrano V."/>
            <person name="Zagulski M."/>
            <person name="Dessen P."/>
            <person name="Betermier M."/>
            <person name="Weissenbach J."/>
            <person name="Scarpelli C."/>
            <person name="Schachter V."/>
            <person name="Sperling L."/>
            <person name="Meyer E."/>
            <person name="Cohen J."/>
            <person name="Wincker P."/>
        </authorList>
    </citation>
    <scope>NUCLEOTIDE SEQUENCE [LARGE SCALE GENOMIC DNA]</scope>
    <source>
        <strain evidence="3 4">Stock d4-2</strain>
    </source>
</reference>
<dbReference type="Proteomes" id="UP000000600">
    <property type="component" value="Unassembled WGS sequence"/>
</dbReference>
<keyword evidence="1" id="KW-0175">Coiled coil</keyword>
<proteinExistence type="predicted"/>
<dbReference type="EMBL" id="CT867997">
    <property type="protein sequence ID" value="CAK58577.1"/>
    <property type="molecule type" value="Genomic_DNA"/>
</dbReference>
<evidence type="ECO:0000256" key="1">
    <source>
        <dbReference type="SAM" id="Coils"/>
    </source>
</evidence>
<sequence>MSLKSEMKSQRRQGVKDEQEESEEEEEPNIGMTPNEEQIQLKKRIYRCREEYYQQKKDFLKVKQKTVQEIEDENKEFEKLLKNRSLKIKKYYKGLGKERESDEIDKFLRKYILTKD</sequence>